<name>A0AAV9PHM9_9PEZI</name>
<sequence>MFSKQASRLLTRADRQALHLQWLRNGQRKRCFHASSRHRAAERSDEPGTSPPPNAPKRGPTRQQRAAMISEEVQMLQRDHPSPSFSEADPNTLRPAGASQTVDPGAVGEDVPARRMGENDTTTQEGPQAQGAARVVAADEDVPDSTGLARGVRSPHDAVEEPQAGGAAVLDGREAQAPVGEVTEVPRSTTPAPAQANTSQTPHQPEPISANDLLLSNSTPATMAGAGPESIINERINTIANAGMLDDTRSIGYLAHRLMDGQLVRFHSKEEKAAVEEAAKKIAEERTRATYKVRERFDNTKQPTHKFAPLPKSVLQEMANSNAAGRYRGYGLLHGKRDSSKRPLLNNISRLALQNGTYLQNDRVRFLAKVRSLLPKPAPPKQKAKKA</sequence>
<evidence type="ECO:0000313" key="2">
    <source>
        <dbReference type="EMBL" id="KAK5172006.1"/>
    </source>
</evidence>
<dbReference type="Proteomes" id="UP001337655">
    <property type="component" value="Unassembled WGS sequence"/>
</dbReference>
<dbReference type="AlphaFoldDB" id="A0AAV9PHM9"/>
<dbReference type="GeneID" id="89924989"/>
<reference evidence="2 3" key="1">
    <citation type="submission" date="2023-08" db="EMBL/GenBank/DDBJ databases">
        <title>Black Yeasts Isolated from many extreme environments.</title>
        <authorList>
            <person name="Coleine C."/>
            <person name="Stajich J.E."/>
            <person name="Selbmann L."/>
        </authorList>
    </citation>
    <scope>NUCLEOTIDE SEQUENCE [LARGE SCALE GENOMIC DNA]</scope>
    <source>
        <strain evidence="2 3">CCFEE 5935</strain>
    </source>
</reference>
<protein>
    <submittedName>
        <fullName evidence="2">Uncharacterized protein</fullName>
    </submittedName>
</protein>
<feature type="compositionally biased region" description="Basic residues" evidence="1">
    <location>
        <begin position="27"/>
        <end position="38"/>
    </location>
</feature>
<evidence type="ECO:0000313" key="3">
    <source>
        <dbReference type="Proteomes" id="UP001337655"/>
    </source>
</evidence>
<keyword evidence="3" id="KW-1185">Reference proteome</keyword>
<feature type="region of interest" description="Disordered" evidence="1">
    <location>
        <begin position="27"/>
        <end position="211"/>
    </location>
</feature>
<gene>
    <name evidence="2" type="ORF">LTR77_003643</name>
</gene>
<dbReference type="EMBL" id="JAVRRT010000005">
    <property type="protein sequence ID" value="KAK5172006.1"/>
    <property type="molecule type" value="Genomic_DNA"/>
</dbReference>
<proteinExistence type="predicted"/>
<accession>A0AAV9PHM9</accession>
<dbReference type="RefSeq" id="XP_064660850.1">
    <property type="nucleotide sequence ID" value="XM_064800899.1"/>
</dbReference>
<feature type="compositionally biased region" description="Polar residues" evidence="1">
    <location>
        <begin position="186"/>
        <end position="203"/>
    </location>
</feature>
<comment type="caution">
    <text evidence="2">The sequence shown here is derived from an EMBL/GenBank/DDBJ whole genome shotgun (WGS) entry which is preliminary data.</text>
</comment>
<evidence type="ECO:0000256" key="1">
    <source>
        <dbReference type="SAM" id="MobiDB-lite"/>
    </source>
</evidence>
<organism evidence="2 3">
    <name type="scientific">Saxophila tyrrhenica</name>
    <dbReference type="NCBI Taxonomy" id="1690608"/>
    <lineage>
        <taxon>Eukaryota</taxon>
        <taxon>Fungi</taxon>
        <taxon>Dikarya</taxon>
        <taxon>Ascomycota</taxon>
        <taxon>Pezizomycotina</taxon>
        <taxon>Dothideomycetes</taxon>
        <taxon>Dothideomycetidae</taxon>
        <taxon>Mycosphaerellales</taxon>
        <taxon>Extremaceae</taxon>
        <taxon>Saxophila</taxon>
    </lineage>
</organism>